<keyword evidence="2" id="KW-0812">Transmembrane</keyword>
<comment type="caution">
    <text evidence="3">The sequence shown here is derived from an EMBL/GenBank/DDBJ whole genome shotgun (WGS) entry which is preliminary data.</text>
</comment>
<accession>A0ABD2NLK6</accession>
<evidence type="ECO:0000256" key="2">
    <source>
        <dbReference type="SAM" id="Phobius"/>
    </source>
</evidence>
<dbReference type="AlphaFoldDB" id="A0ABD2NLK6"/>
<reference evidence="3 4" key="1">
    <citation type="journal article" date="2021" name="BMC Biol.">
        <title>Horizontally acquired antibacterial genes associated with adaptive radiation of ladybird beetles.</title>
        <authorList>
            <person name="Li H.S."/>
            <person name="Tang X.F."/>
            <person name="Huang Y.H."/>
            <person name="Xu Z.Y."/>
            <person name="Chen M.L."/>
            <person name="Du X.Y."/>
            <person name="Qiu B.Y."/>
            <person name="Chen P.T."/>
            <person name="Zhang W."/>
            <person name="Slipinski A."/>
            <person name="Escalona H.E."/>
            <person name="Waterhouse R.M."/>
            <person name="Zwick A."/>
            <person name="Pang H."/>
        </authorList>
    </citation>
    <scope>NUCLEOTIDE SEQUENCE [LARGE SCALE GENOMIC DNA]</scope>
    <source>
        <strain evidence="3">SYSU2018</strain>
    </source>
</reference>
<evidence type="ECO:0000256" key="1">
    <source>
        <dbReference type="SAM" id="MobiDB-lite"/>
    </source>
</evidence>
<proteinExistence type="predicted"/>
<gene>
    <name evidence="3" type="ORF">HHI36_017089</name>
</gene>
<keyword evidence="2" id="KW-1133">Transmembrane helix</keyword>
<dbReference type="EMBL" id="JABFTP020000124">
    <property type="protein sequence ID" value="KAL3279583.1"/>
    <property type="molecule type" value="Genomic_DNA"/>
</dbReference>
<feature type="region of interest" description="Disordered" evidence="1">
    <location>
        <begin position="50"/>
        <end position="126"/>
    </location>
</feature>
<keyword evidence="2" id="KW-0472">Membrane</keyword>
<sequence>MPTYERIDSGSASAPWGSFTGLEKKLILLNIILGILLLVFMVLLAISSERSGNDTPCISTTVFPDSSTSSTGSTSSPKPNSTSTSSPATSQKTSTTTPATTTTNSSPSPTKTTSSTSTPTKTLDWF</sequence>
<organism evidence="3 4">
    <name type="scientific">Cryptolaemus montrouzieri</name>
    <dbReference type="NCBI Taxonomy" id="559131"/>
    <lineage>
        <taxon>Eukaryota</taxon>
        <taxon>Metazoa</taxon>
        <taxon>Ecdysozoa</taxon>
        <taxon>Arthropoda</taxon>
        <taxon>Hexapoda</taxon>
        <taxon>Insecta</taxon>
        <taxon>Pterygota</taxon>
        <taxon>Neoptera</taxon>
        <taxon>Endopterygota</taxon>
        <taxon>Coleoptera</taxon>
        <taxon>Polyphaga</taxon>
        <taxon>Cucujiformia</taxon>
        <taxon>Coccinelloidea</taxon>
        <taxon>Coccinellidae</taxon>
        <taxon>Scymninae</taxon>
        <taxon>Scymnini</taxon>
        <taxon>Cryptolaemus</taxon>
    </lineage>
</organism>
<feature type="compositionally biased region" description="Polar residues" evidence="1">
    <location>
        <begin position="50"/>
        <end position="65"/>
    </location>
</feature>
<feature type="compositionally biased region" description="Low complexity" evidence="1">
    <location>
        <begin position="66"/>
        <end position="126"/>
    </location>
</feature>
<protein>
    <submittedName>
        <fullName evidence="3">Uncharacterized protein</fullName>
    </submittedName>
</protein>
<feature type="transmembrane region" description="Helical" evidence="2">
    <location>
        <begin position="26"/>
        <end position="46"/>
    </location>
</feature>
<dbReference type="Proteomes" id="UP001516400">
    <property type="component" value="Unassembled WGS sequence"/>
</dbReference>
<evidence type="ECO:0000313" key="4">
    <source>
        <dbReference type="Proteomes" id="UP001516400"/>
    </source>
</evidence>
<evidence type="ECO:0000313" key="3">
    <source>
        <dbReference type="EMBL" id="KAL3279583.1"/>
    </source>
</evidence>
<keyword evidence="4" id="KW-1185">Reference proteome</keyword>
<name>A0ABD2NLK6_9CUCU</name>